<organism evidence="1 2">
    <name type="scientific">Dallia pectoralis</name>
    <name type="common">Alaska blackfish</name>
    <dbReference type="NCBI Taxonomy" id="75939"/>
    <lineage>
        <taxon>Eukaryota</taxon>
        <taxon>Metazoa</taxon>
        <taxon>Chordata</taxon>
        <taxon>Craniata</taxon>
        <taxon>Vertebrata</taxon>
        <taxon>Euteleostomi</taxon>
        <taxon>Actinopterygii</taxon>
        <taxon>Neopterygii</taxon>
        <taxon>Teleostei</taxon>
        <taxon>Protacanthopterygii</taxon>
        <taxon>Esociformes</taxon>
        <taxon>Umbridae</taxon>
        <taxon>Dallia</taxon>
    </lineage>
</organism>
<dbReference type="Proteomes" id="UP001157502">
    <property type="component" value="Chromosome 12"/>
</dbReference>
<evidence type="ECO:0000313" key="1">
    <source>
        <dbReference type="EMBL" id="KAJ8003666.1"/>
    </source>
</evidence>
<gene>
    <name evidence="1" type="ORF">DPEC_G00150700</name>
</gene>
<comment type="caution">
    <text evidence="1">The sequence shown here is derived from an EMBL/GenBank/DDBJ whole genome shotgun (WGS) entry which is preliminary data.</text>
</comment>
<sequence length="82" mass="8527">MASAVRGEDEVLGASNPVYMKDRKPLSISSSRPDSLTGPSGRKQTIAAVFGTRLGGLPQMDDGGDDGWTRPAGAVSDSFCLN</sequence>
<name>A0ACC2GJH0_DALPE</name>
<reference evidence="1" key="1">
    <citation type="submission" date="2021-05" db="EMBL/GenBank/DDBJ databases">
        <authorList>
            <person name="Pan Q."/>
            <person name="Jouanno E."/>
            <person name="Zahm M."/>
            <person name="Klopp C."/>
            <person name="Cabau C."/>
            <person name="Louis A."/>
            <person name="Berthelot C."/>
            <person name="Parey E."/>
            <person name="Roest Crollius H."/>
            <person name="Montfort J."/>
            <person name="Robinson-Rechavi M."/>
            <person name="Bouchez O."/>
            <person name="Lampietro C."/>
            <person name="Lopez Roques C."/>
            <person name="Donnadieu C."/>
            <person name="Postlethwait J."/>
            <person name="Bobe J."/>
            <person name="Dillon D."/>
            <person name="Chandos A."/>
            <person name="von Hippel F."/>
            <person name="Guiguen Y."/>
        </authorList>
    </citation>
    <scope>NUCLEOTIDE SEQUENCE</scope>
    <source>
        <strain evidence="1">YG-Jan2019</strain>
    </source>
</reference>
<keyword evidence="2" id="KW-1185">Reference proteome</keyword>
<dbReference type="EMBL" id="CM055739">
    <property type="protein sequence ID" value="KAJ8003666.1"/>
    <property type="molecule type" value="Genomic_DNA"/>
</dbReference>
<proteinExistence type="predicted"/>
<accession>A0ACC2GJH0</accession>
<evidence type="ECO:0000313" key="2">
    <source>
        <dbReference type="Proteomes" id="UP001157502"/>
    </source>
</evidence>
<protein>
    <submittedName>
        <fullName evidence="1">Uncharacterized protein</fullName>
    </submittedName>
</protein>